<evidence type="ECO:0000259" key="11">
    <source>
        <dbReference type="PROSITE" id="PS51294"/>
    </source>
</evidence>
<keyword evidence="5" id="KW-0238">DNA-binding</keyword>
<dbReference type="Pfam" id="PF13921">
    <property type="entry name" value="Myb_DNA-bind_6"/>
    <property type="match status" value="1"/>
</dbReference>
<feature type="domain" description="HTH myb-type" evidence="11">
    <location>
        <begin position="60"/>
        <end position="109"/>
    </location>
</feature>
<evidence type="ECO:0000256" key="3">
    <source>
        <dbReference type="ARBA" id="ARBA00022728"/>
    </source>
</evidence>
<evidence type="ECO:0000256" key="6">
    <source>
        <dbReference type="ARBA" id="ARBA00023187"/>
    </source>
</evidence>
<dbReference type="Proteomes" id="UP000011777">
    <property type="component" value="Unassembled WGS sequence"/>
</dbReference>
<dbReference type="eggNOG" id="KOG0050">
    <property type="taxonomic scope" value="Eukaryota"/>
</dbReference>
<accession>M3K2S0</accession>
<evidence type="ECO:0000256" key="2">
    <source>
        <dbReference type="ARBA" id="ARBA00022664"/>
    </source>
</evidence>
<dbReference type="CDD" id="cd00167">
    <property type="entry name" value="SANT"/>
    <property type="match status" value="1"/>
</dbReference>
<keyword evidence="4" id="KW-0677">Repeat</keyword>
<evidence type="ECO:0000256" key="1">
    <source>
        <dbReference type="ARBA" id="ARBA00010506"/>
    </source>
</evidence>
<feature type="domain" description="Myb-like" evidence="10">
    <location>
        <begin position="56"/>
        <end position="105"/>
    </location>
</feature>
<name>M3K2S0_CANMX</name>
<keyword evidence="3" id="KW-0747">Spliceosome</keyword>
<keyword evidence="2" id="KW-0507">mRNA processing</keyword>
<keyword evidence="7" id="KW-0539">Nucleus</keyword>
<dbReference type="OrthoDB" id="1410009at2759"/>
<dbReference type="PANTHER" id="PTHR45885:SF1">
    <property type="entry name" value="CELL DIVISION CYCLE 5-LIKE PROTEIN"/>
    <property type="match status" value="1"/>
</dbReference>
<comment type="caution">
    <text evidence="12">The sequence shown here is derived from an EMBL/GenBank/DDBJ whole genome shotgun (WGS) entry which is preliminary data.</text>
</comment>
<dbReference type="PANTHER" id="PTHR45885">
    <property type="entry name" value="CELL DIVISION CYCLE 5-LIKE PROTEIN"/>
    <property type="match status" value="1"/>
</dbReference>
<dbReference type="SUPFAM" id="SSF46689">
    <property type="entry name" value="Homeodomain-like"/>
    <property type="match status" value="1"/>
</dbReference>
<dbReference type="EMBL" id="AOGT01000603">
    <property type="protein sequence ID" value="EMG49565.1"/>
    <property type="molecule type" value="Genomic_DNA"/>
</dbReference>
<evidence type="ECO:0000256" key="7">
    <source>
        <dbReference type="ARBA" id="ARBA00023242"/>
    </source>
</evidence>
<feature type="domain" description="HTH myb-type" evidence="11">
    <location>
        <begin position="7"/>
        <end position="59"/>
    </location>
</feature>
<gene>
    <name evidence="12" type="ORF">G210_5637</name>
</gene>
<feature type="non-terminal residue" evidence="12">
    <location>
        <position position="1"/>
    </location>
</feature>
<organism evidence="12 13">
    <name type="scientific">Candida maltosa (strain Xu316)</name>
    <name type="common">Yeast</name>
    <dbReference type="NCBI Taxonomy" id="1245528"/>
    <lineage>
        <taxon>Eukaryota</taxon>
        <taxon>Fungi</taxon>
        <taxon>Dikarya</taxon>
        <taxon>Ascomycota</taxon>
        <taxon>Saccharomycotina</taxon>
        <taxon>Pichiomycetes</taxon>
        <taxon>Debaryomycetaceae</taxon>
        <taxon>Candida/Lodderomyces clade</taxon>
        <taxon>Candida</taxon>
    </lineage>
</organism>
<evidence type="ECO:0000256" key="9">
    <source>
        <dbReference type="SAM" id="MobiDB-lite"/>
    </source>
</evidence>
<dbReference type="OMA" id="KQVKARW"/>
<evidence type="ECO:0000313" key="12">
    <source>
        <dbReference type="EMBL" id="EMG49565.1"/>
    </source>
</evidence>
<keyword evidence="6" id="KW-0508">mRNA splicing</keyword>
<dbReference type="InterPro" id="IPR047240">
    <property type="entry name" value="SANT_CDC5L_II"/>
</dbReference>
<dbReference type="SMART" id="SM00717">
    <property type="entry name" value="SANT"/>
    <property type="match status" value="2"/>
</dbReference>
<evidence type="ECO:0000256" key="5">
    <source>
        <dbReference type="ARBA" id="ARBA00023125"/>
    </source>
</evidence>
<dbReference type="GO" id="GO:0003677">
    <property type="term" value="F:DNA binding"/>
    <property type="evidence" value="ECO:0007669"/>
    <property type="project" value="UniProtKB-KW"/>
</dbReference>
<evidence type="ECO:0000256" key="4">
    <source>
        <dbReference type="ARBA" id="ARBA00022737"/>
    </source>
</evidence>
<proteinExistence type="inferred from homology"/>
<reference evidence="12 13" key="1">
    <citation type="submission" date="2013-02" db="EMBL/GenBank/DDBJ databases">
        <title>Genome sequence of Candida maltosa Xu316, a potential industrial strain for xylitol and ethanol production.</title>
        <authorList>
            <person name="Yu J."/>
            <person name="Wang Q."/>
            <person name="Geng X."/>
            <person name="Bao W."/>
            <person name="He P."/>
            <person name="Cai J."/>
        </authorList>
    </citation>
    <scope>NUCLEOTIDE SEQUENCE [LARGE SCALE GENOMIC DNA]</scope>
    <source>
        <strain evidence="13">Xu316</strain>
    </source>
</reference>
<dbReference type="STRING" id="1245528.M3K2S0"/>
<dbReference type="InterPro" id="IPR009057">
    <property type="entry name" value="Homeodomain-like_sf"/>
</dbReference>
<dbReference type="HOGENOM" id="CLU_009082_2_0_1"/>
<keyword evidence="13" id="KW-1185">Reference proteome</keyword>
<dbReference type="PROSITE" id="PS51294">
    <property type="entry name" value="HTH_MYB"/>
    <property type="match status" value="2"/>
</dbReference>
<dbReference type="GO" id="GO:0000398">
    <property type="term" value="P:mRNA splicing, via spliceosome"/>
    <property type="evidence" value="ECO:0007669"/>
    <property type="project" value="InterPro"/>
</dbReference>
<sequence length="560" mass="64217">MAPPLYVKGGVWTNVEDEILKAAVQKYGIYEWERISSLLPKKSAKQVKARWEEYLSPLINKSEWSTEEDKKLLDLHKIFPNQWRSIANALNRTAVQCVERYQKLIDEAAGTQPGDDDNLGLSGPGIETLPAVGASTNAISTGDVNFNAESKPAMPDDEDLPDDEREMLAEAKARLGNIQGKKAKRKARERMLEESKRIALLQKRRDLKAAGININLTTKNKKKRKEFDYNADIYQEITPKAGPYGVSEEVQENTLEQNKFTREVSTKGMSMKDIDDRIAKEKSKRDLALKKQQKKNNKRVFEGDEELNDERENNVKRLKLESTQPKKNRSAIAKLIKSSFENLPAPIHESGKVFPAFGNEQDEVETEKQDTIQFDSQVAQRQLPILHPQRLQNINELNFNSALEKEITEECYKLIKSDHKKYQDSSYDAPIVEILDQKLLDKVNLEIEKEISKMDTRITKNFTTYQLPETYQVAEKVIDNLHTLHKRNEALTNRIESSAIVNYEQLHQEKLSQLTNLATELAEVDLQLQIEKRKQELDEIAAKNEINKLHDKLAKLNRVA</sequence>
<dbReference type="GO" id="GO:0000974">
    <property type="term" value="C:Prp19 complex"/>
    <property type="evidence" value="ECO:0007669"/>
    <property type="project" value="InterPro"/>
</dbReference>
<evidence type="ECO:0000259" key="10">
    <source>
        <dbReference type="PROSITE" id="PS50090"/>
    </source>
</evidence>
<dbReference type="Gene3D" id="1.10.10.60">
    <property type="entry name" value="Homeodomain-like"/>
    <property type="match status" value="2"/>
</dbReference>
<evidence type="ECO:0000313" key="13">
    <source>
        <dbReference type="Proteomes" id="UP000011777"/>
    </source>
</evidence>
<dbReference type="AlphaFoldDB" id="M3K2S0"/>
<feature type="domain" description="Myb-like" evidence="10">
    <location>
        <begin position="8"/>
        <end position="55"/>
    </location>
</feature>
<dbReference type="CDD" id="cd11659">
    <property type="entry name" value="SANT_CDC5_II"/>
    <property type="match status" value="1"/>
</dbReference>
<feature type="region of interest" description="Disordered" evidence="9">
    <location>
        <begin position="283"/>
        <end position="309"/>
    </location>
</feature>
<dbReference type="PROSITE" id="PS50090">
    <property type="entry name" value="MYB_LIKE"/>
    <property type="match status" value="2"/>
</dbReference>
<protein>
    <recommendedName>
        <fullName evidence="8">Pre-mRNA-splicing factor CEF1</fullName>
    </recommendedName>
</protein>
<evidence type="ECO:0000256" key="8">
    <source>
        <dbReference type="ARBA" id="ARBA00034837"/>
    </source>
</evidence>
<comment type="similarity">
    <text evidence="1">Belongs to the CEF1 family.</text>
</comment>
<dbReference type="InterPro" id="IPR017930">
    <property type="entry name" value="Myb_dom"/>
</dbReference>
<dbReference type="GO" id="GO:0005681">
    <property type="term" value="C:spliceosomal complex"/>
    <property type="evidence" value="ECO:0007669"/>
    <property type="project" value="UniProtKB-KW"/>
</dbReference>
<dbReference type="InterPro" id="IPR001005">
    <property type="entry name" value="SANT/Myb"/>
</dbReference>
<dbReference type="InterPro" id="IPR047242">
    <property type="entry name" value="CDC5L/Cef1"/>
</dbReference>